<comment type="caution">
    <text evidence="2">The sequence shown here is derived from an EMBL/GenBank/DDBJ whole genome shotgun (WGS) entry which is preliminary data.</text>
</comment>
<keyword evidence="1" id="KW-0812">Transmembrane</keyword>
<name>A0A4Q0Y0S8_9BACT</name>
<reference evidence="2 3" key="1">
    <citation type="submission" date="2017-10" db="EMBL/GenBank/DDBJ databases">
        <title>Genomics of the genus Arcobacter.</title>
        <authorList>
            <person name="Perez-Cataluna A."/>
            <person name="Figueras M.J."/>
        </authorList>
    </citation>
    <scope>NUCLEOTIDE SEQUENCE [LARGE SCALE GENOMIC DNA]</scope>
    <source>
        <strain evidence="2 3">DSM 24636</strain>
    </source>
</reference>
<keyword evidence="1" id="KW-0472">Membrane</keyword>
<protein>
    <submittedName>
        <fullName evidence="2">Uncharacterized protein</fullName>
    </submittedName>
</protein>
<evidence type="ECO:0000313" key="3">
    <source>
        <dbReference type="Proteomes" id="UP000290191"/>
    </source>
</evidence>
<evidence type="ECO:0000256" key="1">
    <source>
        <dbReference type="SAM" id="Phobius"/>
    </source>
</evidence>
<dbReference type="STRING" id="877500.GCA_000935065_00131"/>
<organism evidence="2 3">
    <name type="scientific">Halarcobacter anaerophilus</name>
    <dbReference type="NCBI Taxonomy" id="877500"/>
    <lineage>
        <taxon>Bacteria</taxon>
        <taxon>Pseudomonadati</taxon>
        <taxon>Campylobacterota</taxon>
        <taxon>Epsilonproteobacteria</taxon>
        <taxon>Campylobacterales</taxon>
        <taxon>Arcobacteraceae</taxon>
        <taxon>Halarcobacter</taxon>
    </lineage>
</organism>
<dbReference type="RefSeq" id="WP_129081691.1">
    <property type="nucleotide sequence ID" value="NZ_CP041070.1"/>
</dbReference>
<dbReference type="AlphaFoldDB" id="A0A4Q0Y0S8"/>
<sequence length="200" mass="23919">MTTTTEIFNETAKQYEIIHDIVKIGLGAFIGVIGTLTVTILNNKNELRKIKEQYERENKKFRLEKKYEILEETLIYINNFSKEFYLFKNSIYSIKKANKYYNELSTELKNKILENKKNYIHAMNETTIAKRKLKMIGASKIAKLLHQYIEDQNEYRNDILGNRIKINYQKDEEWKNLTKRLSVKSQELTKEINLFFENIK</sequence>
<proteinExistence type="predicted"/>
<accession>A0A4Q0Y0S8</accession>
<gene>
    <name evidence="2" type="ORF">CRV06_05485</name>
</gene>
<keyword evidence="1" id="KW-1133">Transmembrane helix</keyword>
<keyword evidence="3" id="KW-1185">Reference proteome</keyword>
<evidence type="ECO:0000313" key="2">
    <source>
        <dbReference type="EMBL" id="RXJ63646.1"/>
    </source>
</evidence>
<dbReference type="Proteomes" id="UP000290191">
    <property type="component" value="Unassembled WGS sequence"/>
</dbReference>
<dbReference type="EMBL" id="PDKO01000003">
    <property type="protein sequence ID" value="RXJ63646.1"/>
    <property type="molecule type" value="Genomic_DNA"/>
</dbReference>
<feature type="transmembrane region" description="Helical" evidence="1">
    <location>
        <begin position="21"/>
        <end position="41"/>
    </location>
</feature>